<comment type="caution">
    <text evidence="4">The sequence shown here is derived from an EMBL/GenBank/DDBJ whole genome shotgun (WGS) entry which is preliminary data.</text>
</comment>
<dbReference type="GO" id="GO:0009055">
    <property type="term" value="F:electron transfer activity"/>
    <property type="evidence" value="ECO:0007669"/>
    <property type="project" value="InterPro"/>
</dbReference>
<dbReference type="GO" id="GO:0050660">
    <property type="term" value="F:flavin adenine dinucleotide binding"/>
    <property type="evidence" value="ECO:0007669"/>
    <property type="project" value="InterPro"/>
</dbReference>
<dbReference type="SUPFAM" id="SSF52402">
    <property type="entry name" value="Adenine nucleotide alpha hydrolases-like"/>
    <property type="match status" value="1"/>
</dbReference>
<evidence type="ECO:0000313" key="5">
    <source>
        <dbReference type="Proteomes" id="UP000481947"/>
    </source>
</evidence>
<organism evidence="4 5">
    <name type="scientific">Malikia spinosa</name>
    <dbReference type="NCBI Taxonomy" id="86180"/>
    <lineage>
        <taxon>Bacteria</taxon>
        <taxon>Pseudomonadati</taxon>
        <taxon>Pseudomonadota</taxon>
        <taxon>Betaproteobacteria</taxon>
        <taxon>Burkholderiales</taxon>
        <taxon>Comamonadaceae</taxon>
        <taxon>Malikia</taxon>
    </lineage>
</organism>
<keyword evidence="2" id="KW-0249">Electron transport</keyword>
<evidence type="ECO:0000256" key="1">
    <source>
        <dbReference type="ARBA" id="ARBA00005817"/>
    </source>
</evidence>
<dbReference type="RefSeq" id="WP_161125167.1">
    <property type="nucleotide sequence ID" value="NZ_VYSB01000008.1"/>
</dbReference>
<gene>
    <name evidence="4" type="ORF">F5985_09120</name>
</gene>
<name>A0A7C9JLN2_9BURK</name>
<feature type="domain" description="Electron transfer flavoprotein alpha/beta-subunit N-terminal" evidence="3">
    <location>
        <begin position="34"/>
        <end position="219"/>
    </location>
</feature>
<accession>A0A7C9JLN2</accession>
<dbReference type="PANTHER" id="PTHR43153">
    <property type="entry name" value="ELECTRON TRANSFER FLAVOPROTEIN ALPHA"/>
    <property type="match status" value="1"/>
</dbReference>
<keyword evidence="2" id="KW-0813">Transport</keyword>
<dbReference type="Proteomes" id="UP000481947">
    <property type="component" value="Unassembled WGS sequence"/>
</dbReference>
<evidence type="ECO:0000256" key="2">
    <source>
        <dbReference type="ARBA" id="ARBA00022982"/>
    </source>
</evidence>
<dbReference type="AlphaFoldDB" id="A0A7C9JLN2"/>
<dbReference type="SMART" id="SM00893">
    <property type="entry name" value="ETF"/>
    <property type="match status" value="1"/>
</dbReference>
<dbReference type="EMBL" id="VYSB01000008">
    <property type="protein sequence ID" value="MYZ52286.1"/>
    <property type="molecule type" value="Genomic_DNA"/>
</dbReference>
<evidence type="ECO:0000259" key="3">
    <source>
        <dbReference type="SMART" id="SM00893"/>
    </source>
</evidence>
<dbReference type="InterPro" id="IPR014730">
    <property type="entry name" value="ETF_a/b_N"/>
</dbReference>
<dbReference type="Pfam" id="PF01012">
    <property type="entry name" value="ETF"/>
    <property type="match status" value="1"/>
</dbReference>
<evidence type="ECO:0000313" key="4">
    <source>
        <dbReference type="EMBL" id="MYZ52286.1"/>
    </source>
</evidence>
<comment type="similarity">
    <text evidence="1">Belongs to the ETF alpha-subunit/FixB family.</text>
</comment>
<dbReference type="Gene3D" id="3.40.50.620">
    <property type="entry name" value="HUPs"/>
    <property type="match status" value="1"/>
</dbReference>
<dbReference type="InterPro" id="IPR014729">
    <property type="entry name" value="Rossmann-like_a/b/a_fold"/>
</dbReference>
<sequence>MLSLHEVMPHLRSDIYFLKFSNKKNDAGEKNMTVLVVAEHDSTSFKSATLHAVTAGSELFLLGSGEVHLLVVGQQAADAAIAATQVAGVARVIYAEGESLAHEMVDNVAVQVLVVARHCSHILLPATAWGELIAARVAALLDVALVSNVSGIFSLDAFERINESGHTFMIRRNCDAIKVLTVRTNDFHAAGQWGAATIEGVKAIENPLAMISKFSGNRVTIGMDVSLCTG</sequence>
<dbReference type="PANTHER" id="PTHR43153:SF1">
    <property type="entry name" value="ELECTRON TRANSFER FLAVOPROTEIN SUBUNIT ALPHA, MITOCHONDRIAL"/>
    <property type="match status" value="1"/>
</dbReference>
<reference evidence="4 5" key="1">
    <citation type="submission" date="2019-09" db="EMBL/GenBank/DDBJ databases">
        <title>Identification of Malikia spinosa a prominent benzene-, toluene-, and ethylbenzene-degrading bacterium: enrichment, isolation and whole genome sequencing.</title>
        <authorList>
            <person name="Tancsics A."/>
            <person name="Revesz F."/>
            <person name="Kriszt B."/>
        </authorList>
    </citation>
    <scope>NUCLEOTIDE SEQUENCE [LARGE SCALE GENOMIC DNA]</scope>
    <source>
        <strain evidence="4 5">AB6</strain>
    </source>
</reference>
<proteinExistence type="inferred from homology"/>
<protein>
    <recommendedName>
        <fullName evidence="3">Electron transfer flavoprotein alpha/beta-subunit N-terminal domain-containing protein</fullName>
    </recommendedName>
</protein>
<dbReference type="InterPro" id="IPR001308">
    <property type="entry name" value="ETF_a/FixB"/>
</dbReference>
<dbReference type="GO" id="GO:0033539">
    <property type="term" value="P:fatty acid beta-oxidation using acyl-CoA dehydrogenase"/>
    <property type="evidence" value="ECO:0007669"/>
    <property type="project" value="TreeGrafter"/>
</dbReference>